<sequence>MRTFIAVDFNMELKKEILKLQSNLKELASAGRWKYIDNFHLTLKFLGEIEKSKVQGIKDGLEEVCGNIQKFCLNIDGLSFFPGNNCIRVLWLKLAGDLESLHKLQSEIDIKLEKLGFEREKRRYVPHVTIAQDVRFNTDFEEIKGLVKNYRFAPIEVRSVNLFKSEQIGNKRVYTPITEHKLV</sequence>
<comment type="function">
    <text evidence="2">Hydrolyzes RNA 2',3'-cyclic phosphodiester to an RNA 2'-phosphomonoester.</text>
</comment>
<dbReference type="GO" id="GO:0008664">
    <property type="term" value="F:RNA 2',3'-cyclic 3'-phosphodiesterase activity"/>
    <property type="evidence" value="ECO:0007669"/>
    <property type="project" value="UniProtKB-EC"/>
</dbReference>
<evidence type="ECO:0000256" key="1">
    <source>
        <dbReference type="ARBA" id="ARBA00022801"/>
    </source>
</evidence>
<comment type="caution">
    <text evidence="3">The sequence shown here is derived from an EMBL/GenBank/DDBJ whole genome shotgun (WGS) entry which is preliminary data.</text>
</comment>
<dbReference type="InterPro" id="IPR009097">
    <property type="entry name" value="Cyclic_Pdiesterase"/>
</dbReference>
<dbReference type="OrthoDB" id="9789350at2"/>
<dbReference type="GO" id="GO:0004113">
    <property type="term" value="F:2',3'-cyclic-nucleotide 3'-phosphodiesterase activity"/>
    <property type="evidence" value="ECO:0007669"/>
    <property type="project" value="InterPro"/>
</dbReference>
<accession>W4V729</accession>
<dbReference type="PANTHER" id="PTHR35561">
    <property type="entry name" value="RNA 2',3'-CYCLIC PHOSPHODIESTERASE"/>
    <property type="match status" value="1"/>
</dbReference>
<keyword evidence="4" id="KW-1185">Reference proteome</keyword>
<gene>
    <name evidence="3" type="ORF">JCM21531_2498</name>
</gene>
<dbReference type="AlphaFoldDB" id="W4V729"/>
<feature type="short sequence motif" description="HXTX 2" evidence="2">
    <location>
        <begin position="127"/>
        <end position="130"/>
    </location>
</feature>
<feature type="short sequence motif" description="HXTX 1" evidence="2">
    <location>
        <begin position="40"/>
        <end position="43"/>
    </location>
</feature>
<dbReference type="PANTHER" id="PTHR35561:SF1">
    <property type="entry name" value="RNA 2',3'-CYCLIC PHOSPHODIESTERASE"/>
    <property type="match status" value="1"/>
</dbReference>
<comment type="catalytic activity">
    <reaction evidence="2">
        <text>a 3'-end 2',3'-cyclophospho-ribonucleotide-RNA + H2O = a 3'-end 2'-phospho-ribonucleotide-RNA + H(+)</text>
        <dbReference type="Rhea" id="RHEA:11828"/>
        <dbReference type="Rhea" id="RHEA-COMP:10464"/>
        <dbReference type="Rhea" id="RHEA-COMP:17353"/>
        <dbReference type="ChEBI" id="CHEBI:15377"/>
        <dbReference type="ChEBI" id="CHEBI:15378"/>
        <dbReference type="ChEBI" id="CHEBI:83064"/>
        <dbReference type="ChEBI" id="CHEBI:173113"/>
        <dbReference type="EC" id="3.1.4.58"/>
    </reaction>
</comment>
<reference evidence="3" key="1">
    <citation type="journal article" date="2014" name="Genome Announc.">
        <title>Draft Genome Sequence of Clostridium straminisolvens Strain JCM 21531T, Isolated from a Cellulose-Degrading Bacterial Community.</title>
        <authorList>
            <person name="Yuki M."/>
            <person name="Oshima K."/>
            <person name="Suda W."/>
            <person name="Sakamoto M."/>
            <person name="Kitamura K."/>
            <person name="Iida T."/>
            <person name="Hattori M."/>
            <person name="Ohkuma M."/>
        </authorList>
    </citation>
    <scope>NUCLEOTIDE SEQUENCE [LARGE SCALE GENOMIC DNA]</scope>
    <source>
        <strain evidence="3">JCM 21531</strain>
    </source>
</reference>
<evidence type="ECO:0000256" key="2">
    <source>
        <dbReference type="HAMAP-Rule" id="MF_01940"/>
    </source>
</evidence>
<evidence type="ECO:0000313" key="3">
    <source>
        <dbReference type="EMBL" id="GAE89007.1"/>
    </source>
</evidence>
<organism evidence="3 4">
    <name type="scientific">Acetivibrio straminisolvens JCM 21531</name>
    <dbReference type="NCBI Taxonomy" id="1294263"/>
    <lineage>
        <taxon>Bacteria</taxon>
        <taxon>Bacillati</taxon>
        <taxon>Bacillota</taxon>
        <taxon>Clostridia</taxon>
        <taxon>Eubacteriales</taxon>
        <taxon>Oscillospiraceae</taxon>
        <taxon>Acetivibrio</taxon>
    </lineage>
</organism>
<dbReference type="EMBL" id="BAVR01000028">
    <property type="protein sequence ID" value="GAE89007.1"/>
    <property type="molecule type" value="Genomic_DNA"/>
</dbReference>
<dbReference type="RefSeq" id="WP_038289148.1">
    <property type="nucleotide sequence ID" value="NZ_BAVR01000028.1"/>
</dbReference>
<dbReference type="STRING" id="1294263.JCM21531_2498"/>
<dbReference type="NCBIfam" id="TIGR02258">
    <property type="entry name" value="2_5_ligase"/>
    <property type="match status" value="1"/>
</dbReference>
<dbReference type="Proteomes" id="UP000019109">
    <property type="component" value="Unassembled WGS sequence"/>
</dbReference>
<dbReference type="GO" id="GO:0016874">
    <property type="term" value="F:ligase activity"/>
    <property type="evidence" value="ECO:0007669"/>
    <property type="project" value="UniProtKB-KW"/>
</dbReference>
<evidence type="ECO:0000313" key="4">
    <source>
        <dbReference type="Proteomes" id="UP000019109"/>
    </source>
</evidence>
<protein>
    <recommendedName>
        <fullName evidence="2">RNA 2',3'-cyclic phosphodiesterase</fullName>
        <shortName evidence="2">RNA 2',3'-CPDase</shortName>
        <ecNumber evidence="2">3.1.4.58</ecNumber>
    </recommendedName>
</protein>
<proteinExistence type="inferred from homology"/>
<keyword evidence="1 2" id="KW-0378">Hydrolase</keyword>
<keyword evidence="3" id="KW-0436">Ligase</keyword>
<dbReference type="SUPFAM" id="SSF55144">
    <property type="entry name" value="LigT-like"/>
    <property type="match status" value="1"/>
</dbReference>
<dbReference type="Pfam" id="PF13563">
    <property type="entry name" value="2_5_RNA_ligase2"/>
    <property type="match status" value="1"/>
</dbReference>
<dbReference type="InterPro" id="IPR004175">
    <property type="entry name" value="RNA_CPDase"/>
</dbReference>
<feature type="active site" description="Proton donor" evidence="2">
    <location>
        <position position="40"/>
    </location>
</feature>
<dbReference type="Gene3D" id="3.90.1140.10">
    <property type="entry name" value="Cyclic phosphodiesterase"/>
    <property type="match status" value="1"/>
</dbReference>
<comment type="similarity">
    <text evidence="2">Belongs to the 2H phosphoesterase superfamily. ThpR family.</text>
</comment>
<dbReference type="HAMAP" id="MF_01940">
    <property type="entry name" value="RNA_CPDase"/>
    <property type="match status" value="1"/>
</dbReference>
<dbReference type="EC" id="3.1.4.58" evidence="2"/>
<name>W4V729_9FIRM</name>
<feature type="active site" description="Proton acceptor" evidence="2">
    <location>
        <position position="127"/>
    </location>
</feature>